<dbReference type="RefSeq" id="WP_123269325.1">
    <property type="nucleotide sequence ID" value="NZ_RJJQ01000001.1"/>
</dbReference>
<dbReference type="Pfam" id="PF12802">
    <property type="entry name" value="MarR_2"/>
    <property type="match status" value="1"/>
</dbReference>
<comment type="caution">
    <text evidence="5">The sequence shown here is derived from an EMBL/GenBank/DDBJ whole genome shotgun (WGS) entry which is preliminary data.</text>
</comment>
<evidence type="ECO:0000256" key="3">
    <source>
        <dbReference type="ARBA" id="ARBA00023163"/>
    </source>
</evidence>
<dbReference type="GO" id="GO:0003677">
    <property type="term" value="F:DNA binding"/>
    <property type="evidence" value="ECO:0007669"/>
    <property type="project" value="UniProtKB-KW"/>
</dbReference>
<dbReference type="Proteomes" id="UP000271678">
    <property type="component" value="Unassembled WGS sequence"/>
</dbReference>
<organism evidence="5 6">
    <name type="scientific">Flexivirga caeni</name>
    <dbReference type="NCBI Taxonomy" id="2294115"/>
    <lineage>
        <taxon>Bacteria</taxon>
        <taxon>Bacillati</taxon>
        <taxon>Actinomycetota</taxon>
        <taxon>Actinomycetes</taxon>
        <taxon>Micrococcales</taxon>
        <taxon>Dermacoccaceae</taxon>
        <taxon>Flexivirga</taxon>
    </lineage>
</organism>
<dbReference type="SMART" id="SM00347">
    <property type="entry name" value="HTH_MARR"/>
    <property type="match status" value="1"/>
</dbReference>
<dbReference type="PANTHER" id="PTHR33164">
    <property type="entry name" value="TRANSCRIPTIONAL REGULATOR, MARR FAMILY"/>
    <property type="match status" value="1"/>
</dbReference>
<dbReference type="InterPro" id="IPR036388">
    <property type="entry name" value="WH-like_DNA-bd_sf"/>
</dbReference>
<evidence type="ECO:0000313" key="6">
    <source>
        <dbReference type="Proteomes" id="UP000271678"/>
    </source>
</evidence>
<evidence type="ECO:0000256" key="2">
    <source>
        <dbReference type="ARBA" id="ARBA00023125"/>
    </source>
</evidence>
<dbReference type="InterPro" id="IPR039422">
    <property type="entry name" value="MarR/SlyA-like"/>
</dbReference>
<evidence type="ECO:0000256" key="1">
    <source>
        <dbReference type="ARBA" id="ARBA00023015"/>
    </source>
</evidence>
<dbReference type="InterPro" id="IPR000835">
    <property type="entry name" value="HTH_MarR-typ"/>
</dbReference>
<keyword evidence="3" id="KW-0804">Transcription</keyword>
<proteinExistence type="predicted"/>
<keyword evidence="1" id="KW-0805">Transcription regulation</keyword>
<evidence type="ECO:0000259" key="4">
    <source>
        <dbReference type="SMART" id="SM00347"/>
    </source>
</evidence>
<keyword evidence="2" id="KW-0238">DNA-binding</keyword>
<feature type="domain" description="HTH marR-type" evidence="4">
    <location>
        <begin position="28"/>
        <end position="127"/>
    </location>
</feature>
<dbReference type="GO" id="GO:0003700">
    <property type="term" value="F:DNA-binding transcription factor activity"/>
    <property type="evidence" value="ECO:0007669"/>
    <property type="project" value="InterPro"/>
</dbReference>
<dbReference type="OrthoDB" id="3211876at2"/>
<dbReference type="Gene3D" id="1.10.10.10">
    <property type="entry name" value="Winged helix-like DNA-binding domain superfamily/Winged helix DNA-binding domain"/>
    <property type="match status" value="1"/>
</dbReference>
<dbReference type="SUPFAM" id="SSF46785">
    <property type="entry name" value="Winged helix' DNA-binding domain"/>
    <property type="match status" value="1"/>
</dbReference>
<gene>
    <name evidence="5" type="ORF">EFY87_00300</name>
</gene>
<name>A0A3M9MHU3_9MICO</name>
<keyword evidence="6" id="KW-1185">Reference proteome</keyword>
<protein>
    <submittedName>
        <fullName evidence="5">MarR family transcriptional regulator</fullName>
    </submittedName>
</protein>
<dbReference type="PANTHER" id="PTHR33164:SF64">
    <property type="entry name" value="TRANSCRIPTIONAL REGULATOR SLYA"/>
    <property type="match status" value="1"/>
</dbReference>
<dbReference type="EMBL" id="RJJQ01000001">
    <property type="protein sequence ID" value="RNI25132.1"/>
    <property type="molecule type" value="Genomic_DNA"/>
</dbReference>
<dbReference type="GO" id="GO:0006950">
    <property type="term" value="P:response to stress"/>
    <property type="evidence" value="ECO:0007669"/>
    <property type="project" value="TreeGrafter"/>
</dbReference>
<dbReference type="AlphaFoldDB" id="A0A3M9MHU3"/>
<evidence type="ECO:0000313" key="5">
    <source>
        <dbReference type="EMBL" id="RNI25132.1"/>
    </source>
</evidence>
<dbReference type="InterPro" id="IPR036390">
    <property type="entry name" value="WH_DNA-bd_sf"/>
</dbReference>
<accession>A0A3M9MHU3</accession>
<sequence>MLEPDLLDSSYYRPLAQLLRAMDQEVERLYTSRGMTIRSRFVGPLITLSRRGPLTVKDLAIAQEVSHSAMSQTVASMTKAGLVRTEPGEDARSRVVIPTDEANELIPLLRAEWRSTEAVTRALDGEIAHPIMRAVEAINAALEKKSFRERLEEALAENLRSES</sequence>
<reference evidence="5 6" key="1">
    <citation type="submission" date="2018-11" db="EMBL/GenBank/DDBJ databases">
        <title>Draft genome of Simplicispira Flexivirga sp. BO-16.</title>
        <authorList>
            <person name="Im W.T."/>
        </authorList>
    </citation>
    <scope>NUCLEOTIDE SEQUENCE [LARGE SCALE GENOMIC DNA]</scope>
    <source>
        <strain evidence="5 6">BO-16</strain>
    </source>
</reference>